<dbReference type="HOGENOM" id="CLU_046025_5_4_1"/>
<dbReference type="PANTHER" id="PTHR40465:SF1">
    <property type="entry name" value="DUF6534 DOMAIN-CONTAINING PROTEIN"/>
    <property type="match status" value="1"/>
</dbReference>
<keyword evidence="1" id="KW-1133">Transmembrane helix</keyword>
<sequence length="314" mass="34872">MSLPDSAIHSLVEPNCGALLLGTGLSSVLFGVTLLQTYQYYDQYWDDPTYMKFFVAIIAIFDAADLILVFATVWHYLISNYGNVSSIAIIPVQLGWEVGMTISVAFLAHGFFAMRVWLTGGRRILIPFAIIVLSIGEFVIGTYYNAKAQEAGLASALPRLAWAAVATHACNIAADFLITITLCHYLHRSRSGFKRTDKLINVLTIYIVNTGLLNTICAAAVITLVIVLNKTLWYAVPGFLVSKFYVNSVLATLNAREKLRRMPGGSMPDSVQVELREVRVRGLQRDSNAIRKTHCLRDIDQELLTDVKVHENKL</sequence>
<evidence type="ECO:0000256" key="1">
    <source>
        <dbReference type="SAM" id="Phobius"/>
    </source>
</evidence>
<reference evidence="3 4" key="1">
    <citation type="journal article" date="2012" name="Proc. Natl. Acad. Sci. U.S.A.">
        <title>Comparative genomics of Ceriporiopsis subvermispora and Phanerochaete chrysosporium provide insight into selective ligninolysis.</title>
        <authorList>
            <person name="Fernandez-Fueyo E."/>
            <person name="Ruiz-Duenas F.J."/>
            <person name="Ferreira P."/>
            <person name="Floudas D."/>
            <person name="Hibbett D.S."/>
            <person name="Canessa P."/>
            <person name="Larrondo L.F."/>
            <person name="James T.Y."/>
            <person name="Seelenfreund D."/>
            <person name="Lobos S."/>
            <person name="Polanco R."/>
            <person name="Tello M."/>
            <person name="Honda Y."/>
            <person name="Watanabe T."/>
            <person name="Watanabe T."/>
            <person name="Ryu J.S."/>
            <person name="Kubicek C.P."/>
            <person name="Schmoll M."/>
            <person name="Gaskell J."/>
            <person name="Hammel K.E."/>
            <person name="St John F.J."/>
            <person name="Vanden Wymelenberg A."/>
            <person name="Sabat G."/>
            <person name="Splinter BonDurant S."/>
            <person name="Syed K."/>
            <person name="Yadav J.S."/>
            <person name="Doddapaneni H."/>
            <person name="Subramanian V."/>
            <person name="Lavin J.L."/>
            <person name="Oguiza J.A."/>
            <person name="Perez G."/>
            <person name="Pisabarro A.G."/>
            <person name="Ramirez L."/>
            <person name="Santoyo F."/>
            <person name="Master E."/>
            <person name="Coutinho P.M."/>
            <person name="Henrissat B."/>
            <person name="Lombard V."/>
            <person name="Magnuson J.K."/>
            <person name="Kuees U."/>
            <person name="Hori C."/>
            <person name="Igarashi K."/>
            <person name="Samejima M."/>
            <person name="Held B.W."/>
            <person name="Barry K.W."/>
            <person name="LaButti K.M."/>
            <person name="Lapidus A."/>
            <person name="Lindquist E.A."/>
            <person name="Lucas S.M."/>
            <person name="Riley R."/>
            <person name="Salamov A.A."/>
            <person name="Hoffmeister D."/>
            <person name="Schwenk D."/>
            <person name="Hadar Y."/>
            <person name="Yarden O."/>
            <person name="de Vries R.P."/>
            <person name="Wiebenga A."/>
            <person name="Stenlid J."/>
            <person name="Eastwood D."/>
            <person name="Grigoriev I.V."/>
            <person name="Berka R.M."/>
            <person name="Blanchette R.A."/>
            <person name="Kersten P."/>
            <person name="Martinez A.T."/>
            <person name="Vicuna R."/>
            <person name="Cullen D."/>
        </authorList>
    </citation>
    <scope>NUCLEOTIDE SEQUENCE [LARGE SCALE GENOMIC DNA]</scope>
    <source>
        <strain evidence="3 4">B</strain>
    </source>
</reference>
<feature type="transmembrane region" description="Helical" evidence="1">
    <location>
        <begin position="164"/>
        <end position="187"/>
    </location>
</feature>
<keyword evidence="1" id="KW-0472">Membrane</keyword>
<dbReference type="STRING" id="914234.M2PWT2"/>
<evidence type="ECO:0000313" key="4">
    <source>
        <dbReference type="Proteomes" id="UP000016930"/>
    </source>
</evidence>
<name>M2PWT2_CERS8</name>
<dbReference type="Proteomes" id="UP000016930">
    <property type="component" value="Unassembled WGS sequence"/>
</dbReference>
<dbReference type="Pfam" id="PF20152">
    <property type="entry name" value="DUF6534"/>
    <property type="match status" value="1"/>
</dbReference>
<dbReference type="OrthoDB" id="2743740at2759"/>
<dbReference type="PANTHER" id="PTHR40465">
    <property type="entry name" value="CHROMOSOME 1, WHOLE GENOME SHOTGUN SEQUENCE"/>
    <property type="match status" value="1"/>
</dbReference>
<organism evidence="3 4">
    <name type="scientific">Ceriporiopsis subvermispora (strain B)</name>
    <name type="common">White-rot fungus</name>
    <name type="synonym">Gelatoporia subvermispora</name>
    <dbReference type="NCBI Taxonomy" id="914234"/>
    <lineage>
        <taxon>Eukaryota</taxon>
        <taxon>Fungi</taxon>
        <taxon>Dikarya</taxon>
        <taxon>Basidiomycota</taxon>
        <taxon>Agaricomycotina</taxon>
        <taxon>Agaricomycetes</taxon>
        <taxon>Polyporales</taxon>
        <taxon>Gelatoporiaceae</taxon>
        <taxon>Gelatoporia</taxon>
    </lineage>
</organism>
<feature type="transmembrane region" description="Helical" evidence="1">
    <location>
        <begin position="232"/>
        <end position="253"/>
    </location>
</feature>
<feature type="transmembrane region" description="Helical" evidence="1">
    <location>
        <begin position="199"/>
        <end position="226"/>
    </location>
</feature>
<evidence type="ECO:0000313" key="3">
    <source>
        <dbReference type="EMBL" id="EMD41294.1"/>
    </source>
</evidence>
<keyword evidence="4" id="KW-1185">Reference proteome</keyword>
<dbReference type="AlphaFoldDB" id="M2PWT2"/>
<feature type="transmembrane region" description="Helical" evidence="1">
    <location>
        <begin position="125"/>
        <end position="144"/>
    </location>
</feature>
<dbReference type="InterPro" id="IPR045339">
    <property type="entry name" value="DUF6534"/>
</dbReference>
<feature type="transmembrane region" description="Helical" evidence="1">
    <location>
        <begin position="98"/>
        <end position="118"/>
    </location>
</feature>
<protein>
    <recommendedName>
        <fullName evidence="2">DUF6534 domain-containing protein</fullName>
    </recommendedName>
</protein>
<accession>M2PWT2</accession>
<keyword evidence="1" id="KW-0812">Transmembrane</keyword>
<dbReference type="EMBL" id="KB445791">
    <property type="protein sequence ID" value="EMD41294.1"/>
    <property type="molecule type" value="Genomic_DNA"/>
</dbReference>
<feature type="domain" description="DUF6534" evidence="2">
    <location>
        <begin position="172"/>
        <end position="257"/>
    </location>
</feature>
<proteinExistence type="predicted"/>
<gene>
    <name evidence="3" type="ORF">CERSUDRAFT_89866</name>
</gene>
<feature type="transmembrane region" description="Helical" evidence="1">
    <location>
        <begin position="53"/>
        <end position="78"/>
    </location>
</feature>
<feature type="transmembrane region" description="Helical" evidence="1">
    <location>
        <begin position="20"/>
        <end position="41"/>
    </location>
</feature>
<evidence type="ECO:0000259" key="2">
    <source>
        <dbReference type="Pfam" id="PF20152"/>
    </source>
</evidence>